<dbReference type="Proteomes" id="UP001242811">
    <property type="component" value="Unassembled WGS sequence"/>
</dbReference>
<proteinExistence type="predicted"/>
<name>A0ABU0L550_9BACL</name>
<evidence type="ECO:0000313" key="2">
    <source>
        <dbReference type="Proteomes" id="UP001242811"/>
    </source>
</evidence>
<reference evidence="1 2" key="1">
    <citation type="submission" date="2023-07" db="EMBL/GenBank/DDBJ databases">
        <title>Genomic Encyclopedia of Type Strains, Phase IV (KMG-IV): sequencing the most valuable type-strain genomes for metagenomic binning, comparative biology and taxonomic classification.</title>
        <authorList>
            <person name="Goeker M."/>
        </authorList>
    </citation>
    <scope>NUCLEOTIDE SEQUENCE [LARGE SCALE GENOMIC DNA]</scope>
    <source>
        <strain evidence="1 2">DSM 14914</strain>
    </source>
</reference>
<evidence type="ECO:0000313" key="1">
    <source>
        <dbReference type="EMBL" id="MDQ0496391.1"/>
    </source>
</evidence>
<organism evidence="1 2">
    <name type="scientific">Paenibacillus brasilensis</name>
    <dbReference type="NCBI Taxonomy" id="128574"/>
    <lineage>
        <taxon>Bacteria</taxon>
        <taxon>Bacillati</taxon>
        <taxon>Bacillota</taxon>
        <taxon>Bacilli</taxon>
        <taxon>Bacillales</taxon>
        <taxon>Paenibacillaceae</taxon>
        <taxon>Paenibacillus</taxon>
    </lineage>
</organism>
<sequence>MAKAVCRVDTSGLVVDEVLVDDAFSGVVPFYSENSEQDSEKTEQDAADVPQEPVIAGYIVGVPFPEGFSAYVTEDKAFRFNLETLRWEEGLTVEEIAVLTKPTDQVQDESEIVGQQLAEMKVQTVQQTQLLASMGAELAAAKLEIIDLKGANQS</sequence>
<dbReference type="EMBL" id="JAUSWA010000035">
    <property type="protein sequence ID" value="MDQ0496391.1"/>
    <property type="molecule type" value="Genomic_DNA"/>
</dbReference>
<accession>A0ABU0L550</accession>
<keyword evidence="2" id="KW-1185">Reference proteome</keyword>
<evidence type="ECO:0008006" key="3">
    <source>
        <dbReference type="Google" id="ProtNLM"/>
    </source>
</evidence>
<comment type="caution">
    <text evidence="1">The sequence shown here is derived from an EMBL/GenBank/DDBJ whole genome shotgun (WGS) entry which is preliminary data.</text>
</comment>
<dbReference type="RefSeq" id="WP_152381870.1">
    <property type="nucleotide sequence ID" value="NZ_CP045298.1"/>
</dbReference>
<gene>
    <name evidence="1" type="ORF">QOZ95_004581</name>
</gene>
<protein>
    <recommendedName>
        <fullName evidence="3">Phage protein</fullName>
    </recommendedName>
</protein>